<evidence type="ECO:0000256" key="3">
    <source>
        <dbReference type="ARBA" id="ARBA00012438"/>
    </source>
</evidence>
<dbReference type="InterPro" id="IPR036890">
    <property type="entry name" value="HATPase_C_sf"/>
</dbReference>
<dbReference type="InterPro" id="IPR003661">
    <property type="entry name" value="HisK_dim/P_dom"/>
</dbReference>
<dbReference type="GO" id="GO:0004721">
    <property type="term" value="F:phosphoprotein phosphatase activity"/>
    <property type="evidence" value="ECO:0007669"/>
    <property type="project" value="TreeGrafter"/>
</dbReference>
<evidence type="ECO:0000256" key="6">
    <source>
        <dbReference type="ARBA" id="ARBA00022777"/>
    </source>
</evidence>
<dbReference type="Gene3D" id="1.10.287.130">
    <property type="match status" value="1"/>
</dbReference>
<keyword evidence="5" id="KW-0808">Transferase</keyword>
<dbReference type="SMART" id="SM00388">
    <property type="entry name" value="HisKA"/>
    <property type="match status" value="1"/>
</dbReference>
<evidence type="ECO:0000313" key="12">
    <source>
        <dbReference type="Proteomes" id="UP000823886"/>
    </source>
</evidence>
<comment type="subcellular location">
    <subcellularLocation>
        <location evidence="2">Membrane</location>
    </subcellularLocation>
</comment>
<dbReference type="InterPro" id="IPR003594">
    <property type="entry name" value="HATPase_dom"/>
</dbReference>
<dbReference type="AlphaFoldDB" id="A0A9D2PLD2"/>
<protein>
    <recommendedName>
        <fullName evidence="3">histidine kinase</fullName>
        <ecNumber evidence="3">2.7.13.3</ecNumber>
    </recommendedName>
</protein>
<reference evidence="11" key="2">
    <citation type="submission" date="2021-04" db="EMBL/GenBank/DDBJ databases">
        <authorList>
            <person name="Gilroy R."/>
        </authorList>
    </citation>
    <scope>NUCLEOTIDE SEQUENCE</scope>
    <source>
        <strain evidence="11">ChiBcec2-3848</strain>
    </source>
</reference>
<dbReference type="GO" id="GO:0016036">
    <property type="term" value="P:cellular response to phosphate starvation"/>
    <property type="evidence" value="ECO:0007669"/>
    <property type="project" value="TreeGrafter"/>
</dbReference>
<dbReference type="Gene3D" id="3.30.565.10">
    <property type="entry name" value="Histidine kinase-like ATPase, C-terminal domain"/>
    <property type="match status" value="1"/>
</dbReference>
<organism evidence="11 12">
    <name type="scientific">Candidatus Blautia merdavium</name>
    <dbReference type="NCBI Taxonomy" id="2838494"/>
    <lineage>
        <taxon>Bacteria</taxon>
        <taxon>Bacillati</taxon>
        <taxon>Bacillota</taxon>
        <taxon>Clostridia</taxon>
        <taxon>Lachnospirales</taxon>
        <taxon>Lachnospiraceae</taxon>
        <taxon>Blautia</taxon>
    </lineage>
</organism>
<dbReference type="PANTHER" id="PTHR45453:SF1">
    <property type="entry name" value="PHOSPHATE REGULON SENSOR PROTEIN PHOR"/>
    <property type="match status" value="1"/>
</dbReference>
<dbReference type="FunFam" id="3.30.565.10:FF:000006">
    <property type="entry name" value="Sensor histidine kinase WalK"/>
    <property type="match status" value="1"/>
</dbReference>
<feature type="transmembrane region" description="Helical" evidence="9">
    <location>
        <begin position="148"/>
        <end position="170"/>
    </location>
</feature>
<evidence type="ECO:0000256" key="8">
    <source>
        <dbReference type="ARBA" id="ARBA00023136"/>
    </source>
</evidence>
<dbReference type="EMBL" id="DWVZ01000075">
    <property type="protein sequence ID" value="HJC63089.1"/>
    <property type="molecule type" value="Genomic_DNA"/>
</dbReference>
<evidence type="ECO:0000256" key="7">
    <source>
        <dbReference type="ARBA" id="ARBA00023012"/>
    </source>
</evidence>
<dbReference type="SUPFAM" id="SSF47384">
    <property type="entry name" value="Homodimeric domain of signal transducing histidine kinase"/>
    <property type="match status" value="1"/>
</dbReference>
<keyword evidence="8 9" id="KW-0472">Membrane</keyword>
<evidence type="ECO:0000256" key="5">
    <source>
        <dbReference type="ARBA" id="ARBA00022679"/>
    </source>
</evidence>
<dbReference type="Pfam" id="PF00512">
    <property type="entry name" value="HisKA"/>
    <property type="match status" value="1"/>
</dbReference>
<dbReference type="Proteomes" id="UP000823886">
    <property type="component" value="Unassembled WGS sequence"/>
</dbReference>
<dbReference type="PROSITE" id="PS50109">
    <property type="entry name" value="HIS_KIN"/>
    <property type="match status" value="1"/>
</dbReference>
<dbReference type="GO" id="GO:0000155">
    <property type="term" value="F:phosphorelay sensor kinase activity"/>
    <property type="evidence" value="ECO:0007669"/>
    <property type="project" value="InterPro"/>
</dbReference>
<keyword evidence="7" id="KW-0902">Two-component regulatory system</keyword>
<dbReference type="GO" id="GO:0005886">
    <property type="term" value="C:plasma membrane"/>
    <property type="evidence" value="ECO:0007669"/>
    <property type="project" value="TreeGrafter"/>
</dbReference>
<dbReference type="CDD" id="cd00082">
    <property type="entry name" value="HisKA"/>
    <property type="match status" value="1"/>
</dbReference>
<keyword evidence="9" id="KW-0812">Transmembrane</keyword>
<dbReference type="SMART" id="SM00387">
    <property type="entry name" value="HATPase_c"/>
    <property type="match status" value="1"/>
</dbReference>
<dbReference type="EC" id="2.7.13.3" evidence="3"/>
<evidence type="ECO:0000256" key="1">
    <source>
        <dbReference type="ARBA" id="ARBA00000085"/>
    </source>
</evidence>
<keyword evidence="6 11" id="KW-0418">Kinase</keyword>
<dbReference type="InterPro" id="IPR004358">
    <property type="entry name" value="Sig_transdc_His_kin-like_C"/>
</dbReference>
<comment type="catalytic activity">
    <reaction evidence="1">
        <text>ATP + protein L-histidine = ADP + protein N-phospho-L-histidine.</text>
        <dbReference type="EC" id="2.7.13.3"/>
    </reaction>
</comment>
<evidence type="ECO:0000256" key="4">
    <source>
        <dbReference type="ARBA" id="ARBA00022553"/>
    </source>
</evidence>
<sequence length="453" mass="51690">MKQRIMNNVCFLVVLSVLISFLAASVVMYQKNSGAMRQDVKNEAEYLWYAVENMGEDYLDAEVGRLTTSRITLTSAQGELLFDSDEGNYLEPDYTDSPDMRTAAEKGIGEYMSFSNALSEQTFYCSIELENGNILRVAKNMDSVFHTIMSSITLLGLLLVCILALAFILVERQTKKLIEPINRLNLEEPLKNVRYEELRPLLKRVDEQNRQIAKQVEELRQAESVRREFSANVSHELKTPLMSISGYAEIMRNGMVRQEDIPEFAGRIYDEASRLTSLVQDIIEISKLDENSGEMPFETVDLYELMEDICQNLTLPAKKRKVSIETEGSSAEIYGVRHILYEMLYNLTDNAIKYNREGGWVKVRLLRKEDQVCFSVEDNGIGIAKEEQERIFERFYRVDKSHSRKTGGTGLGLSIVKHGAALHDARIRLDSEPGKGTRIQVWFLAQESVQKTI</sequence>
<dbReference type="PRINTS" id="PR00344">
    <property type="entry name" value="BCTRLSENSOR"/>
</dbReference>
<dbReference type="Pfam" id="PF02518">
    <property type="entry name" value="HATPase_c"/>
    <property type="match status" value="1"/>
</dbReference>
<dbReference type="InterPro" id="IPR050351">
    <property type="entry name" value="BphY/WalK/GraS-like"/>
</dbReference>
<dbReference type="PANTHER" id="PTHR45453">
    <property type="entry name" value="PHOSPHATE REGULON SENSOR PROTEIN PHOR"/>
    <property type="match status" value="1"/>
</dbReference>
<feature type="domain" description="Histidine kinase" evidence="10">
    <location>
        <begin position="232"/>
        <end position="447"/>
    </location>
</feature>
<dbReference type="SUPFAM" id="SSF55874">
    <property type="entry name" value="ATPase domain of HSP90 chaperone/DNA topoisomerase II/histidine kinase"/>
    <property type="match status" value="1"/>
</dbReference>
<dbReference type="InterPro" id="IPR005467">
    <property type="entry name" value="His_kinase_dom"/>
</dbReference>
<evidence type="ECO:0000256" key="2">
    <source>
        <dbReference type="ARBA" id="ARBA00004370"/>
    </source>
</evidence>
<evidence type="ECO:0000256" key="9">
    <source>
        <dbReference type="SAM" id="Phobius"/>
    </source>
</evidence>
<evidence type="ECO:0000259" key="10">
    <source>
        <dbReference type="PROSITE" id="PS50109"/>
    </source>
</evidence>
<dbReference type="FunFam" id="1.10.287.130:FF:000001">
    <property type="entry name" value="Two-component sensor histidine kinase"/>
    <property type="match status" value="1"/>
</dbReference>
<gene>
    <name evidence="11" type="ORF">H9753_05660</name>
</gene>
<dbReference type="InterPro" id="IPR036097">
    <property type="entry name" value="HisK_dim/P_sf"/>
</dbReference>
<evidence type="ECO:0000313" key="11">
    <source>
        <dbReference type="EMBL" id="HJC63089.1"/>
    </source>
</evidence>
<name>A0A9D2PLD2_9FIRM</name>
<keyword evidence="4" id="KW-0597">Phosphoprotein</keyword>
<accession>A0A9D2PLD2</accession>
<dbReference type="CDD" id="cd00075">
    <property type="entry name" value="HATPase"/>
    <property type="match status" value="1"/>
</dbReference>
<proteinExistence type="predicted"/>
<comment type="caution">
    <text evidence="11">The sequence shown here is derived from an EMBL/GenBank/DDBJ whole genome shotgun (WGS) entry which is preliminary data.</text>
</comment>
<reference evidence="11" key="1">
    <citation type="journal article" date="2021" name="PeerJ">
        <title>Extensive microbial diversity within the chicken gut microbiome revealed by metagenomics and culture.</title>
        <authorList>
            <person name="Gilroy R."/>
            <person name="Ravi A."/>
            <person name="Getino M."/>
            <person name="Pursley I."/>
            <person name="Horton D.L."/>
            <person name="Alikhan N.F."/>
            <person name="Baker D."/>
            <person name="Gharbi K."/>
            <person name="Hall N."/>
            <person name="Watson M."/>
            <person name="Adriaenssens E.M."/>
            <person name="Foster-Nyarko E."/>
            <person name="Jarju S."/>
            <person name="Secka A."/>
            <person name="Antonio M."/>
            <person name="Oren A."/>
            <person name="Chaudhuri R.R."/>
            <person name="La Ragione R."/>
            <person name="Hildebrand F."/>
            <person name="Pallen M.J."/>
        </authorList>
    </citation>
    <scope>NUCLEOTIDE SEQUENCE</scope>
    <source>
        <strain evidence="11">ChiBcec2-3848</strain>
    </source>
</reference>
<keyword evidence="9" id="KW-1133">Transmembrane helix</keyword>